<gene>
    <name evidence="4" type="ORF">SacxiDRAFT_0837</name>
</gene>
<keyword evidence="5" id="KW-1185">Reference proteome</keyword>
<dbReference type="OrthoDB" id="9807356at2"/>
<dbReference type="PANTHER" id="PTHR30160:SF1">
    <property type="entry name" value="LIPOPOLYSACCHARIDE 1,2-N-ACETYLGLUCOSAMINETRANSFERASE-RELATED"/>
    <property type="match status" value="1"/>
</dbReference>
<dbReference type="GO" id="GO:0005829">
    <property type="term" value="C:cytosol"/>
    <property type="evidence" value="ECO:0007669"/>
    <property type="project" value="TreeGrafter"/>
</dbReference>
<dbReference type="PANTHER" id="PTHR30160">
    <property type="entry name" value="TETRAACYLDISACCHARIDE 4'-KINASE-RELATED"/>
    <property type="match status" value="1"/>
</dbReference>
<dbReference type="InterPro" id="IPR002201">
    <property type="entry name" value="Glyco_trans_9"/>
</dbReference>
<protein>
    <submittedName>
        <fullName evidence="4">ADP-heptose:LPS heptosyltransferase</fullName>
    </submittedName>
</protein>
<dbReference type="GO" id="GO:0009244">
    <property type="term" value="P:lipopolysaccharide core region biosynthetic process"/>
    <property type="evidence" value="ECO:0007669"/>
    <property type="project" value="TreeGrafter"/>
</dbReference>
<evidence type="ECO:0000256" key="2">
    <source>
        <dbReference type="ARBA" id="ARBA00022679"/>
    </source>
</evidence>
<organism evidence="4 5">
    <name type="scientific">Saccharomonospora xinjiangensis XJ-54</name>
    <dbReference type="NCBI Taxonomy" id="882086"/>
    <lineage>
        <taxon>Bacteria</taxon>
        <taxon>Bacillati</taxon>
        <taxon>Actinomycetota</taxon>
        <taxon>Actinomycetes</taxon>
        <taxon>Pseudonocardiales</taxon>
        <taxon>Pseudonocardiaceae</taxon>
        <taxon>Saccharomonospora</taxon>
    </lineage>
</organism>
<dbReference type="SUPFAM" id="SSF53756">
    <property type="entry name" value="UDP-Glycosyltransferase/glycogen phosphorylase"/>
    <property type="match status" value="1"/>
</dbReference>
<dbReference type="GO" id="GO:0008713">
    <property type="term" value="F:ADP-heptose-lipopolysaccharide heptosyltransferase activity"/>
    <property type="evidence" value="ECO:0007669"/>
    <property type="project" value="TreeGrafter"/>
</dbReference>
<dbReference type="STRING" id="882086.SacxiDRAFT_0837"/>
<dbReference type="AlphaFoldDB" id="I0UYZ9"/>
<dbReference type="Proteomes" id="UP000004691">
    <property type="component" value="Unassembled WGS sequence"/>
</dbReference>
<keyword evidence="1" id="KW-0328">Glycosyltransferase</keyword>
<feature type="region of interest" description="Disordered" evidence="3">
    <location>
        <begin position="323"/>
        <end position="344"/>
    </location>
</feature>
<dbReference type="InterPro" id="IPR051199">
    <property type="entry name" value="LPS_LOS_Heptosyltrfase"/>
</dbReference>
<dbReference type="EMBL" id="JH636049">
    <property type="protein sequence ID" value="EID53102.1"/>
    <property type="molecule type" value="Genomic_DNA"/>
</dbReference>
<dbReference type="Pfam" id="PF01075">
    <property type="entry name" value="Glyco_transf_9"/>
    <property type="match status" value="1"/>
</dbReference>
<evidence type="ECO:0000313" key="4">
    <source>
        <dbReference type="EMBL" id="EID53102.1"/>
    </source>
</evidence>
<dbReference type="CDD" id="cd03789">
    <property type="entry name" value="GT9_LPS_heptosyltransferase"/>
    <property type="match status" value="1"/>
</dbReference>
<reference evidence="4 5" key="1">
    <citation type="submission" date="2012-01" db="EMBL/GenBank/DDBJ databases">
        <title>Improved High-Quality Draft sequence of Saccharomonospora xinjiangensis XJ-54.</title>
        <authorList>
            <consortium name="US DOE Joint Genome Institute"/>
            <person name="Lucas S."/>
            <person name="Han J."/>
            <person name="Lapidus A."/>
            <person name="Cheng J.-F."/>
            <person name="Goodwin L."/>
            <person name="Pitluck S."/>
            <person name="Peters L."/>
            <person name="Mikhailova N."/>
            <person name="Teshima H."/>
            <person name="Detter J.C."/>
            <person name="Han C."/>
            <person name="Tapia R."/>
            <person name="Land M."/>
            <person name="Hauser L."/>
            <person name="Kyrpides N."/>
            <person name="Ivanova N."/>
            <person name="Pagani I."/>
            <person name="Brambilla E.-M."/>
            <person name="Klenk H.-P."/>
            <person name="Woyke T."/>
        </authorList>
    </citation>
    <scope>NUCLEOTIDE SEQUENCE [LARGE SCALE GENOMIC DNA]</scope>
    <source>
        <strain evidence="4 5">XJ-54</strain>
    </source>
</reference>
<accession>I0UYZ9</accession>
<dbReference type="RefSeq" id="WP_006237215.1">
    <property type="nucleotide sequence ID" value="NZ_JH636049.1"/>
</dbReference>
<evidence type="ECO:0000313" key="5">
    <source>
        <dbReference type="Proteomes" id="UP000004691"/>
    </source>
</evidence>
<evidence type="ECO:0000256" key="3">
    <source>
        <dbReference type="SAM" id="MobiDB-lite"/>
    </source>
</evidence>
<evidence type="ECO:0000256" key="1">
    <source>
        <dbReference type="ARBA" id="ARBA00022676"/>
    </source>
</evidence>
<proteinExistence type="predicted"/>
<feature type="compositionally biased region" description="Low complexity" evidence="3">
    <location>
        <begin position="333"/>
        <end position="344"/>
    </location>
</feature>
<dbReference type="Gene3D" id="3.40.50.2000">
    <property type="entry name" value="Glycogen Phosphorylase B"/>
    <property type="match status" value="2"/>
</dbReference>
<keyword evidence="2 4" id="KW-0808">Transferase</keyword>
<name>I0UYZ9_9PSEU</name>
<dbReference type="HOGENOM" id="CLU_038371_0_1_11"/>
<dbReference type="eggNOG" id="COG0859">
    <property type="taxonomic scope" value="Bacteria"/>
</dbReference>
<sequence length="344" mass="35216">MAVTLVLRALGLGDVLTAVPALRALHGARPHDRLVLAAPAPMAPLVPLLVPRPAAVELLPTPGLAALPSSPALPALPPIDLAVNLHGRGPQSIADLAATHPLRMITHRHPDHPRFEGPEWRDDLHEVHRWCALLDFYGIPADPTDLELLSPPLPSPAPGAVVIHPGAKSAARRWPPDRFATVARALADDLSGTGRPVLVTGSAGERGLATDVAVAAGLGPDAVFAGHDLAELAALVAGAALVVCGDTGVGHLATAFGTPSVLLFGPTPPEEWGPPEGRTPHVVLWAGTSGDPHATTPDAGLLRLTAPAVLDAARTLLAGGEPCRNAWKSETVSPSASSAPATSD</sequence>